<dbReference type="PANTHER" id="PTHR24333">
    <property type="entry name" value="HOMEO BOX HB9 LIKE A-RELATED"/>
    <property type="match status" value="1"/>
</dbReference>
<comment type="caution">
    <text evidence="9">The sequence shown here is derived from an EMBL/GenBank/DDBJ whole genome shotgun (WGS) entry which is preliminary data.</text>
</comment>
<feature type="DNA-binding region" description="Homeobox" evidence="5">
    <location>
        <begin position="114"/>
        <end position="173"/>
    </location>
</feature>
<dbReference type="AlphaFoldDB" id="A0A9Q1BZQ8"/>
<dbReference type="OrthoDB" id="6159439at2759"/>
<dbReference type="GO" id="GO:0005634">
    <property type="term" value="C:nucleus"/>
    <property type="evidence" value="ECO:0007669"/>
    <property type="project" value="UniProtKB-SubCell"/>
</dbReference>
<name>A0A9Q1BZQ8_HOLLE</name>
<evidence type="ECO:0000256" key="6">
    <source>
        <dbReference type="RuleBase" id="RU000682"/>
    </source>
</evidence>
<sequence>MRKHTRAGKPNIRLGNSSNNALSIPHLPAEGFPSSRAETSSANPHLKLWGGERRDVPSLICANKQDIFNPLVEGTPSTSLTFPAKLQELLESSFLFGPPRASIVMKRKNRLTGNRRKRTTFSTEQTSALEVEYERAIYVSRSKRLALASELNLTERQIKIWFQNRRAKDKRIEKARQDQTIGHINLHRFSAASVEQQLHCLRTIPLPYPNVTDKANLGTSGFCPLCSLNRFDIAP</sequence>
<feature type="region of interest" description="Disordered" evidence="7">
    <location>
        <begin position="1"/>
        <end position="40"/>
    </location>
</feature>
<evidence type="ECO:0000256" key="4">
    <source>
        <dbReference type="ARBA" id="ARBA00023242"/>
    </source>
</evidence>
<dbReference type="SUPFAM" id="SSF46689">
    <property type="entry name" value="Homeodomain-like"/>
    <property type="match status" value="1"/>
</dbReference>
<dbReference type="PRINTS" id="PR00024">
    <property type="entry name" value="HOMEOBOX"/>
</dbReference>
<comment type="subcellular location">
    <subcellularLocation>
        <location evidence="1 5 6">Nucleus</location>
    </subcellularLocation>
</comment>
<organism evidence="9 10">
    <name type="scientific">Holothuria leucospilota</name>
    <name type="common">Black long sea cucumber</name>
    <name type="synonym">Mertensiothuria leucospilota</name>
    <dbReference type="NCBI Taxonomy" id="206669"/>
    <lineage>
        <taxon>Eukaryota</taxon>
        <taxon>Metazoa</taxon>
        <taxon>Echinodermata</taxon>
        <taxon>Eleutherozoa</taxon>
        <taxon>Echinozoa</taxon>
        <taxon>Holothuroidea</taxon>
        <taxon>Aspidochirotacea</taxon>
        <taxon>Aspidochirotida</taxon>
        <taxon>Holothuriidae</taxon>
        <taxon>Holothuria</taxon>
    </lineage>
</organism>
<protein>
    <submittedName>
        <fullName evidence="9">Homeobox protein rough</fullName>
    </submittedName>
</protein>
<dbReference type="EMBL" id="JAIZAY010000009">
    <property type="protein sequence ID" value="KAJ8035544.1"/>
    <property type="molecule type" value="Genomic_DNA"/>
</dbReference>
<keyword evidence="3 5" id="KW-0371">Homeobox</keyword>
<evidence type="ECO:0000256" key="5">
    <source>
        <dbReference type="PROSITE-ProRule" id="PRU00108"/>
    </source>
</evidence>
<evidence type="ECO:0000259" key="8">
    <source>
        <dbReference type="PROSITE" id="PS50071"/>
    </source>
</evidence>
<dbReference type="InterPro" id="IPR017970">
    <property type="entry name" value="Homeobox_CS"/>
</dbReference>
<dbReference type="InterPro" id="IPR050848">
    <property type="entry name" value="Homeobox_TF"/>
</dbReference>
<dbReference type="GO" id="GO:0000981">
    <property type="term" value="F:DNA-binding transcription factor activity, RNA polymerase II-specific"/>
    <property type="evidence" value="ECO:0007669"/>
    <property type="project" value="InterPro"/>
</dbReference>
<keyword evidence="2 5" id="KW-0238">DNA-binding</keyword>
<dbReference type="PANTHER" id="PTHR24333:SF8">
    <property type="entry name" value="HOMEOBOX PROTEIN CEH-62"/>
    <property type="match status" value="1"/>
</dbReference>
<dbReference type="InterPro" id="IPR001356">
    <property type="entry name" value="HD"/>
</dbReference>
<gene>
    <name evidence="9" type="ORF">HOLleu_19256</name>
</gene>
<dbReference type="Pfam" id="PF00046">
    <property type="entry name" value="Homeodomain"/>
    <property type="match status" value="1"/>
</dbReference>
<dbReference type="GO" id="GO:0003677">
    <property type="term" value="F:DNA binding"/>
    <property type="evidence" value="ECO:0007669"/>
    <property type="project" value="UniProtKB-UniRule"/>
</dbReference>
<dbReference type="SMART" id="SM00389">
    <property type="entry name" value="HOX"/>
    <property type="match status" value="1"/>
</dbReference>
<dbReference type="Gene3D" id="1.10.10.60">
    <property type="entry name" value="Homeodomain-like"/>
    <property type="match status" value="1"/>
</dbReference>
<evidence type="ECO:0000313" key="10">
    <source>
        <dbReference type="Proteomes" id="UP001152320"/>
    </source>
</evidence>
<dbReference type="PROSITE" id="PS50071">
    <property type="entry name" value="HOMEOBOX_2"/>
    <property type="match status" value="1"/>
</dbReference>
<dbReference type="InterPro" id="IPR020479">
    <property type="entry name" value="HD_metazoa"/>
</dbReference>
<evidence type="ECO:0000256" key="3">
    <source>
        <dbReference type="ARBA" id="ARBA00023155"/>
    </source>
</evidence>
<reference evidence="9" key="1">
    <citation type="submission" date="2021-10" db="EMBL/GenBank/DDBJ databases">
        <title>Tropical sea cucumber genome reveals ecological adaptation and Cuvierian tubules defense mechanism.</title>
        <authorList>
            <person name="Chen T."/>
        </authorList>
    </citation>
    <scope>NUCLEOTIDE SEQUENCE</scope>
    <source>
        <strain evidence="9">Nanhai2018</strain>
        <tissue evidence="9">Muscle</tissue>
    </source>
</reference>
<evidence type="ECO:0000256" key="1">
    <source>
        <dbReference type="ARBA" id="ARBA00004123"/>
    </source>
</evidence>
<feature type="domain" description="Homeobox" evidence="8">
    <location>
        <begin position="112"/>
        <end position="172"/>
    </location>
</feature>
<accession>A0A9Q1BZQ8</accession>
<dbReference type="InterPro" id="IPR009057">
    <property type="entry name" value="Homeodomain-like_sf"/>
</dbReference>
<keyword evidence="4 5" id="KW-0539">Nucleus</keyword>
<evidence type="ECO:0000256" key="7">
    <source>
        <dbReference type="SAM" id="MobiDB-lite"/>
    </source>
</evidence>
<dbReference type="CDD" id="cd00086">
    <property type="entry name" value="homeodomain"/>
    <property type="match status" value="1"/>
</dbReference>
<dbReference type="Proteomes" id="UP001152320">
    <property type="component" value="Chromosome 9"/>
</dbReference>
<proteinExistence type="predicted"/>
<dbReference type="PROSITE" id="PS00027">
    <property type="entry name" value="HOMEOBOX_1"/>
    <property type="match status" value="1"/>
</dbReference>
<evidence type="ECO:0000256" key="2">
    <source>
        <dbReference type="ARBA" id="ARBA00023125"/>
    </source>
</evidence>
<keyword evidence="10" id="KW-1185">Reference proteome</keyword>
<evidence type="ECO:0000313" key="9">
    <source>
        <dbReference type="EMBL" id="KAJ8035544.1"/>
    </source>
</evidence>